<dbReference type="Proteomes" id="UP000799753">
    <property type="component" value="Unassembled WGS sequence"/>
</dbReference>
<dbReference type="SUPFAM" id="SSF53335">
    <property type="entry name" value="S-adenosyl-L-methionine-dependent methyltransferases"/>
    <property type="match status" value="1"/>
</dbReference>
<evidence type="ECO:0008006" key="7">
    <source>
        <dbReference type="Google" id="ProtNLM"/>
    </source>
</evidence>
<dbReference type="InterPro" id="IPR051654">
    <property type="entry name" value="Meroterpenoid_MTases"/>
</dbReference>
<keyword evidence="3" id="KW-0949">S-adenosyl-L-methionine</keyword>
<organism evidence="5 6">
    <name type="scientific">Massarina eburnea CBS 473.64</name>
    <dbReference type="NCBI Taxonomy" id="1395130"/>
    <lineage>
        <taxon>Eukaryota</taxon>
        <taxon>Fungi</taxon>
        <taxon>Dikarya</taxon>
        <taxon>Ascomycota</taxon>
        <taxon>Pezizomycotina</taxon>
        <taxon>Dothideomycetes</taxon>
        <taxon>Pleosporomycetidae</taxon>
        <taxon>Pleosporales</taxon>
        <taxon>Massarineae</taxon>
        <taxon>Massarinaceae</taxon>
        <taxon>Massarina</taxon>
    </lineage>
</organism>
<dbReference type="GO" id="GO:0016740">
    <property type="term" value="F:transferase activity"/>
    <property type="evidence" value="ECO:0007669"/>
    <property type="project" value="UniProtKB-KW"/>
</dbReference>
<accession>A0A6A6S7Y5</accession>
<keyword evidence="2" id="KW-0808">Transferase</keyword>
<protein>
    <recommendedName>
        <fullName evidence="7">Methyltransferase domain-containing protein</fullName>
    </recommendedName>
</protein>
<dbReference type="EMBL" id="MU006779">
    <property type="protein sequence ID" value="KAF2643795.1"/>
    <property type="molecule type" value="Genomic_DNA"/>
</dbReference>
<sequence length="270" mass="31079">MADTHPPGWTEEIKDLTPEAQELFENYSKISSDEIKPHIKKIRDEAFKIHPYPCLATFAFLELMDTQSPIYNEVLNRLKNGAKYLDIGCCVGQDIRKLVYDGAPSENTYGSDLEKGFLDMGYDLFLDRETLRTTFIAADVFDSESELSKLEGKIHIIHAALFLHLFTEEQCFQAVKRMVKLFEDEKNVLFIGKQLGRVEAGPISEHRYRHNDESFANLWKQIGDETGMKWEVDAKLEDEDLYEMAAKMGMKANFLPEGTRYLTFSVRRVA</sequence>
<comment type="similarity">
    <text evidence="4">Belongs to the class I-like SAM-binding methyltransferase superfamily.</text>
</comment>
<dbReference type="OrthoDB" id="2094832at2759"/>
<evidence type="ECO:0000256" key="1">
    <source>
        <dbReference type="ARBA" id="ARBA00005179"/>
    </source>
</evidence>
<dbReference type="AlphaFoldDB" id="A0A6A6S7Y5"/>
<keyword evidence="6" id="KW-1185">Reference proteome</keyword>
<reference evidence="5" key="1">
    <citation type="journal article" date="2020" name="Stud. Mycol.">
        <title>101 Dothideomycetes genomes: a test case for predicting lifestyles and emergence of pathogens.</title>
        <authorList>
            <person name="Haridas S."/>
            <person name="Albert R."/>
            <person name="Binder M."/>
            <person name="Bloem J."/>
            <person name="Labutti K."/>
            <person name="Salamov A."/>
            <person name="Andreopoulos B."/>
            <person name="Baker S."/>
            <person name="Barry K."/>
            <person name="Bills G."/>
            <person name="Bluhm B."/>
            <person name="Cannon C."/>
            <person name="Castanera R."/>
            <person name="Culley D."/>
            <person name="Daum C."/>
            <person name="Ezra D."/>
            <person name="Gonzalez J."/>
            <person name="Henrissat B."/>
            <person name="Kuo A."/>
            <person name="Liang C."/>
            <person name="Lipzen A."/>
            <person name="Lutzoni F."/>
            <person name="Magnuson J."/>
            <person name="Mondo S."/>
            <person name="Nolan M."/>
            <person name="Ohm R."/>
            <person name="Pangilinan J."/>
            <person name="Park H.-J."/>
            <person name="Ramirez L."/>
            <person name="Alfaro M."/>
            <person name="Sun H."/>
            <person name="Tritt A."/>
            <person name="Yoshinaga Y."/>
            <person name="Zwiers L.-H."/>
            <person name="Turgeon B."/>
            <person name="Goodwin S."/>
            <person name="Spatafora J."/>
            <person name="Crous P."/>
            <person name="Grigoriev I."/>
        </authorList>
    </citation>
    <scope>NUCLEOTIDE SEQUENCE</scope>
    <source>
        <strain evidence="5">CBS 473.64</strain>
    </source>
</reference>
<dbReference type="Gene3D" id="3.40.50.150">
    <property type="entry name" value="Vaccinia Virus protein VP39"/>
    <property type="match status" value="1"/>
</dbReference>
<comment type="pathway">
    <text evidence="1">Secondary metabolite biosynthesis.</text>
</comment>
<evidence type="ECO:0000256" key="4">
    <source>
        <dbReference type="ARBA" id="ARBA00038314"/>
    </source>
</evidence>
<dbReference type="PANTHER" id="PTHR35897:SF1">
    <property type="entry name" value="METHYLTRANSFERASE AUSD"/>
    <property type="match status" value="1"/>
</dbReference>
<proteinExistence type="inferred from homology"/>
<dbReference type="PANTHER" id="PTHR35897">
    <property type="entry name" value="METHYLTRANSFERASE AUSD"/>
    <property type="match status" value="1"/>
</dbReference>
<gene>
    <name evidence="5" type="ORF">P280DRAFT_420196</name>
</gene>
<evidence type="ECO:0000256" key="2">
    <source>
        <dbReference type="ARBA" id="ARBA00022679"/>
    </source>
</evidence>
<evidence type="ECO:0000256" key="3">
    <source>
        <dbReference type="ARBA" id="ARBA00022691"/>
    </source>
</evidence>
<name>A0A6A6S7Y5_9PLEO</name>
<evidence type="ECO:0000313" key="6">
    <source>
        <dbReference type="Proteomes" id="UP000799753"/>
    </source>
</evidence>
<dbReference type="InterPro" id="IPR029063">
    <property type="entry name" value="SAM-dependent_MTases_sf"/>
</dbReference>
<evidence type="ECO:0000313" key="5">
    <source>
        <dbReference type="EMBL" id="KAF2643795.1"/>
    </source>
</evidence>